<feature type="region of interest" description="Disordered" evidence="1">
    <location>
        <begin position="31"/>
        <end position="56"/>
    </location>
</feature>
<name>A0AAD9F4G9_DISEL</name>
<accession>A0AAD9F4G9</accession>
<evidence type="ECO:0000256" key="1">
    <source>
        <dbReference type="SAM" id="MobiDB-lite"/>
    </source>
</evidence>
<keyword evidence="3" id="KW-1185">Reference proteome</keyword>
<comment type="caution">
    <text evidence="2">The sequence shown here is derived from an EMBL/GenBank/DDBJ whole genome shotgun (WGS) entry which is preliminary data.</text>
</comment>
<proteinExistence type="predicted"/>
<protein>
    <submittedName>
        <fullName evidence="2">Uncharacterized protein</fullName>
    </submittedName>
</protein>
<organism evidence="2 3">
    <name type="scientific">Dissostichus eleginoides</name>
    <name type="common">Patagonian toothfish</name>
    <name type="synonym">Dissostichus amissus</name>
    <dbReference type="NCBI Taxonomy" id="100907"/>
    <lineage>
        <taxon>Eukaryota</taxon>
        <taxon>Metazoa</taxon>
        <taxon>Chordata</taxon>
        <taxon>Craniata</taxon>
        <taxon>Vertebrata</taxon>
        <taxon>Euteleostomi</taxon>
        <taxon>Actinopterygii</taxon>
        <taxon>Neopterygii</taxon>
        <taxon>Teleostei</taxon>
        <taxon>Neoteleostei</taxon>
        <taxon>Acanthomorphata</taxon>
        <taxon>Eupercaria</taxon>
        <taxon>Perciformes</taxon>
        <taxon>Notothenioidei</taxon>
        <taxon>Nototheniidae</taxon>
        <taxon>Dissostichus</taxon>
    </lineage>
</organism>
<sequence>MHDGKGKDLLMCRGGVSSSQFLSRTQPTLNAGLAPDLHPSTALSTLPKEGEEGDAGTAALSTESVGHHPTLNAGLKPCHGLSQASIIGRGGWRLDGCFVLLHLVYCEFNRVVGKNLKDNFLDALDRFSPSLMDLFRKKKGVTGQFLSELLSQTKTTEPTDIRCLCVRGLPIILGDEPSAFFKTCTLWCWVFFAL</sequence>
<dbReference type="EMBL" id="JASDAP010000017">
    <property type="protein sequence ID" value="KAK1888694.1"/>
    <property type="molecule type" value="Genomic_DNA"/>
</dbReference>
<evidence type="ECO:0000313" key="3">
    <source>
        <dbReference type="Proteomes" id="UP001228049"/>
    </source>
</evidence>
<dbReference type="AlphaFoldDB" id="A0AAD9F4G9"/>
<reference evidence="2" key="1">
    <citation type="submission" date="2023-04" db="EMBL/GenBank/DDBJ databases">
        <title>Chromosome-level genome of Chaenocephalus aceratus.</title>
        <authorList>
            <person name="Park H."/>
        </authorList>
    </citation>
    <scope>NUCLEOTIDE SEQUENCE</scope>
    <source>
        <strain evidence="2">DE</strain>
        <tissue evidence="2">Muscle</tissue>
    </source>
</reference>
<gene>
    <name evidence="2" type="ORF">KUDE01_013374</name>
</gene>
<dbReference type="Proteomes" id="UP001228049">
    <property type="component" value="Unassembled WGS sequence"/>
</dbReference>
<evidence type="ECO:0000313" key="2">
    <source>
        <dbReference type="EMBL" id="KAK1888694.1"/>
    </source>
</evidence>